<proteinExistence type="predicted"/>
<keyword evidence="2 6" id="KW-0812">Transmembrane</keyword>
<dbReference type="Proteomes" id="UP000074914">
    <property type="component" value="Chromosome"/>
</dbReference>
<evidence type="ECO:0000259" key="7">
    <source>
        <dbReference type="Pfam" id="PF05140"/>
    </source>
</evidence>
<evidence type="ECO:0000313" key="8">
    <source>
        <dbReference type="EMBL" id="AMP12722.1"/>
    </source>
</evidence>
<sequence length="719" mass="80074">MSTSNNEIAGNDINTAGIQLKTSRRWLADAVELLSSMRFAISLLTIIAVASVIGTVLKQNEPMPNYVNQFGPFWFEVFGKLGLYAVYSSWWFLLIMTFLVISTSLCIARNAPKMLKDMRSWRENVREQSLRNFHHKAEWISPTAPAVLTGQLVARIAAKGYKTKLVAKDNATLITAKQGAANKWGYIFAHSAIVIICIGGLLDSDLPIRAQQWIYGKTPFNGSGIIADIPAEHRLGLGNPTFRGNTLIPEGSASSTAIIPQKDGVMIQDLPFTIQLKKFIIDFYSTGMPKLFASEVVIRDNADGHTFPATIKVNQPLIYKGIAVYQSSFEDGGSKLRLTAYPMSGAAETTFPVSGEVNGSTPLAYNGNNDYTIEWSGFRPFNVENMAQSGDDLRAVTKSKSLNQRLSDDLSNHLGNAAKSAVKKDLRNVGPSVQYKLRDKTGQAREFSNYMQSIKVDDAYVFLAGVRDTPDEAFRYLRIPADDEDSLQEWMRLRAALMSPELRTAAAHRYAQRAIPESREGIATLRVQLEQSALRGLSLFAGDGKEAGYMAISRFLEQVPQQEQEKAADIFMKILNGSMWDLWQVAREKDGLKEMPADDKHARFLQLSTNALSDASFYNAPVYLQMTGFDEIKASVFQVTRSPGKKVVYLGCLLLVLGVFSMLYVRERRLWVWIRPDKDAEGQSHALMALSSQRKTLDFEKEFDVLKTQLMQAEAPGKV</sequence>
<reference evidence="8 9" key="1">
    <citation type="submission" date="2015-11" db="EMBL/GenBank/DDBJ databases">
        <title>Exploring the genomic traits of fungus-feeding bacterial genus Collimonas.</title>
        <authorList>
            <person name="Song C."/>
            <person name="Schmidt R."/>
            <person name="de Jager V."/>
            <person name="Krzyzanowska D."/>
            <person name="Jongedijk E."/>
            <person name="Cankar K."/>
            <person name="Beekwilder J."/>
            <person name="van Veen A."/>
            <person name="de Boer W."/>
            <person name="van Veen J.A."/>
            <person name="Garbeva P."/>
        </authorList>
    </citation>
    <scope>NUCLEOTIDE SEQUENCE [LARGE SCALE GENOMIC DNA]</scope>
    <source>
        <strain evidence="8 9">Ter291</strain>
    </source>
</reference>
<feature type="domain" description="ResB-like" evidence="7">
    <location>
        <begin position="37"/>
        <end position="704"/>
    </location>
</feature>
<feature type="transmembrane region" description="Helical" evidence="6">
    <location>
        <begin position="90"/>
        <end position="108"/>
    </location>
</feature>
<organism evidence="8 9">
    <name type="scientific">Collimonas pratensis</name>
    <dbReference type="NCBI Taxonomy" id="279113"/>
    <lineage>
        <taxon>Bacteria</taxon>
        <taxon>Pseudomonadati</taxon>
        <taxon>Pseudomonadota</taxon>
        <taxon>Betaproteobacteria</taxon>
        <taxon>Burkholderiales</taxon>
        <taxon>Oxalobacteraceae</taxon>
        <taxon>Collimonas</taxon>
    </lineage>
</organism>
<dbReference type="PANTHER" id="PTHR31566:SF0">
    <property type="entry name" value="CYTOCHROME C BIOGENESIS PROTEIN CCS1, CHLOROPLASTIC"/>
    <property type="match status" value="1"/>
</dbReference>
<feature type="transmembrane region" description="Helical" evidence="6">
    <location>
        <begin position="647"/>
        <end position="665"/>
    </location>
</feature>
<evidence type="ECO:0000256" key="6">
    <source>
        <dbReference type="SAM" id="Phobius"/>
    </source>
</evidence>
<comment type="subcellular location">
    <subcellularLocation>
        <location evidence="1">Membrane</location>
        <topology evidence="1">Multi-pass membrane protein</topology>
    </subcellularLocation>
</comment>
<evidence type="ECO:0000256" key="3">
    <source>
        <dbReference type="ARBA" id="ARBA00022748"/>
    </source>
</evidence>
<dbReference type="InterPro" id="IPR023494">
    <property type="entry name" value="Cyt_c_bgen_Ccs1/CcsB/ResB"/>
</dbReference>
<feature type="transmembrane region" description="Helical" evidence="6">
    <location>
        <begin position="184"/>
        <end position="202"/>
    </location>
</feature>
<dbReference type="Pfam" id="PF05140">
    <property type="entry name" value="ResB"/>
    <property type="match status" value="1"/>
</dbReference>
<keyword evidence="9" id="KW-1185">Reference proteome</keyword>
<keyword evidence="5 6" id="KW-0472">Membrane</keyword>
<keyword evidence="4 6" id="KW-1133">Transmembrane helix</keyword>
<name>A0ABM5Z118_9BURK</name>
<protein>
    <submittedName>
        <fullName evidence="8">ResB-like family protein</fullName>
    </submittedName>
</protein>
<dbReference type="InterPro" id="IPR007816">
    <property type="entry name" value="ResB-like_domain"/>
</dbReference>
<evidence type="ECO:0000256" key="5">
    <source>
        <dbReference type="ARBA" id="ARBA00023136"/>
    </source>
</evidence>
<feature type="transmembrane region" description="Helical" evidence="6">
    <location>
        <begin position="39"/>
        <end position="57"/>
    </location>
</feature>
<evidence type="ECO:0000256" key="2">
    <source>
        <dbReference type="ARBA" id="ARBA00022692"/>
    </source>
</evidence>
<accession>A0ABM5Z118</accession>
<keyword evidence="3" id="KW-0201">Cytochrome c-type biogenesis</keyword>
<dbReference type="RefSeq" id="WP_062111690.1">
    <property type="nucleotide sequence ID" value="NZ_CP013236.1"/>
</dbReference>
<dbReference type="PANTHER" id="PTHR31566">
    <property type="entry name" value="CYTOCHROME C BIOGENESIS PROTEIN CCS1, CHLOROPLASTIC"/>
    <property type="match status" value="1"/>
</dbReference>
<evidence type="ECO:0000313" key="9">
    <source>
        <dbReference type="Proteomes" id="UP000074914"/>
    </source>
</evidence>
<evidence type="ECO:0000256" key="4">
    <source>
        <dbReference type="ARBA" id="ARBA00022989"/>
    </source>
</evidence>
<dbReference type="EMBL" id="CP013236">
    <property type="protein sequence ID" value="AMP12722.1"/>
    <property type="molecule type" value="Genomic_DNA"/>
</dbReference>
<gene>
    <name evidence="8" type="ORF">CPter291_0436</name>
</gene>
<evidence type="ECO:0000256" key="1">
    <source>
        <dbReference type="ARBA" id="ARBA00004141"/>
    </source>
</evidence>